<dbReference type="InterPro" id="IPR023606">
    <property type="entry name" value="CoA-Trfase_III_dom_1_sf"/>
</dbReference>
<sequence>MPRSRRDRGHQAPRTEERPMVDARSATTGCLAGVRILDLTQFEAGPSCTEALAWLGAEVVKVENPKGGDPGRTSFRSGPGQDSWYFLLFNANKKSITLNLKSPRGIALVNDLARKADVFVENFAPGAIERLGLGYDAIRKVNPGIIYAQVKGFGTGSPFEDNLAFDMIAQACGGIMSVSGERDGPPVKPGATLGDTGTGMLLAISVLGALYRRKGTGQGERLEIAMQDAMLHYIRVCFAAQATSGRPAERAGAKLASGGNPPCGIYPCKPGGPNDYVYIYTSRANPAHWHRLLQVIGREDLIGNPQYETGLARTEHEPQIDEMISAWTRQRDKNEAMRILGAAGIPAGAVLDTGELQNDPSFEKRGIMQTIQHPACGPFKMPAWPVRHDGAPPPVKPAPLLGEHTGDVLGAWLGLSADDVKGLRRDGVI</sequence>
<dbReference type="GO" id="GO:0033608">
    <property type="term" value="F:formyl-CoA transferase activity"/>
    <property type="evidence" value="ECO:0007669"/>
    <property type="project" value="UniProtKB-EC"/>
</dbReference>
<name>A0A5C8PVP8_9HYPH</name>
<reference evidence="3 4" key="1">
    <citation type="submission" date="2019-06" db="EMBL/GenBank/DDBJ databases">
        <title>New taxonomy in bacterial strain CC-CFT640, isolated from vineyard.</title>
        <authorList>
            <person name="Lin S.-Y."/>
            <person name="Tsai C.-F."/>
            <person name="Young C.-C."/>
        </authorList>
    </citation>
    <scope>NUCLEOTIDE SEQUENCE [LARGE SCALE GENOMIC DNA]</scope>
    <source>
        <strain evidence="3 4">CC-CFT640</strain>
    </source>
</reference>
<dbReference type="InterPro" id="IPR044855">
    <property type="entry name" value="CoA-Trfase_III_dom3_sf"/>
</dbReference>
<dbReference type="EMBL" id="VDUZ01000002">
    <property type="protein sequence ID" value="TXL81950.1"/>
    <property type="molecule type" value="Genomic_DNA"/>
</dbReference>
<dbReference type="Gene3D" id="3.40.50.10540">
    <property type="entry name" value="Crotonobetainyl-coa:carnitine coa-transferase, domain 1"/>
    <property type="match status" value="1"/>
</dbReference>
<proteinExistence type="predicted"/>
<evidence type="ECO:0000256" key="1">
    <source>
        <dbReference type="ARBA" id="ARBA00022679"/>
    </source>
</evidence>
<comment type="caution">
    <text evidence="3">The sequence shown here is derived from an EMBL/GenBank/DDBJ whole genome shotgun (WGS) entry which is preliminary data.</text>
</comment>
<evidence type="ECO:0000256" key="2">
    <source>
        <dbReference type="SAM" id="MobiDB-lite"/>
    </source>
</evidence>
<dbReference type="Proteomes" id="UP000321638">
    <property type="component" value="Unassembled WGS sequence"/>
</dbReference>
<dbReference type="EC" id="2.8.3.16" evidence="3"/>
<dbReference type="InterPro" id="IPR050483">
    <property type="entry name" value="CoA-transferase_III_domain"/>
</dbReference>
<evidence type="ECO:0000313" key="3">
    <source>
        <dbReference type="EMBL" id="TXL81950.1"/>
    </source>
</evidence>
<feature type="compositionally biased region" description="Basic and acidic residues" evidence="2">
    <location>
        <begin position="9"/>
        <end position="21"/>
    </location>
</feature>
<dbReference type="InterPro" id="IPR003673">
    <property type="entry name" value="CoA-Trfase_fam_III"/>
</dbReference>
<dbReference type="SUPFAM" id="SSF89796">
    <property type="entry name" value="CoA-transferase family III (CaiB/BaiF)"/>
    <property type="match status" value="1"/>
</dbReference>
<gene>
    <name evidence="3" type="ORF">FHP25_02465</name>
</gene>
<dbReference type="PANTHER" id="PTHR48207">
    <property type="entry name" value="SUCCINATE--HYDROXYMETHYLGLUTARATE COA-TRANSFERASE"/>
    <property type="match status" value="1"/>
</dbReference>
<dbReference type="PANTHER" id="PTHR48207:SF3">
    <property type="entry name" value="SUCCINATE--HYDROXYMETHYLGLUTARATE COA-TRANSFERASE"/>
    <property type="match status" value="1"/>
</dbReference>
<evidence type="ECO:0000313" key="4">
    <source>
        <dbReference type="Proteomes" id="UP000321638"/>
    </source>
</evidence>
<protein>
    <submittedName>
        <fullName evidence="3">Formyl-CoA transferase</fullName>
        <ecNumber evidence="3">2.8.3.16</ecNumber>
    </submittedName>
</protein>
<dbReference type="Gene3D" id="3.30.1540.10">
    <property type="entry name" value="formyl-coa transferase, domain 3"/>
    <property type="match status" value="1"/>
</dbReference>
<dbReference type="OrthoDB" id="7457784at2"/>
<keyword evidence="4" id="KW-1185">Reference proteome</keyword>
<feature type="region of interest" description="Disordered" evidence="2">
    <location>
        <begin position="1"/>
        <end position="24"/>
    </location>
</feature>
<keyword evidence="1 3" id="KW-0808">Transferase</keyword>
<dbReference type="AlphaFoldDB" id="A0A5C8PVP8"/>
<organism evidence="3 4">
    <name type="scientific">Vineibacter terrae</name>
    <dbReference type="NCBI Taxonomy" id="2586908"/>
    <lineage>
        <taxon>Bacteria</taxon>
        <taxon>Pseudomonadati</taxon>
        <taxon>Pseudomonadota</taxon>
        <taxon>Alphaproteobacteria</taxon>
        <taxon>Hyphomicrobiales</taxon>
        <taxon>Vineibacter</taxon>
    </lineage>
</organism>
<accession>A0A5C8PVP8</accession>
<dbReference type="Pfam" id="PF02515">
    <property type="entry name" value="CoA_transf_3"/>
    <property type="match status" value="1"/>
</dbReference>